<feature type="transmembrane region" description="Helical" evidence="7">
    <location>
        <begin position="5"/>
        <end position="27"/>
    </location>
</feature>
<evidence type="ECO:0000256" key="4">
    <source>
        <dbReference type="ARBA" id="ARBA00022989"/>
    </source>
</evidence>
<feature type="compositionally biased region" description="Low complexity" evidence="6">
    <location>
        <begin position="118"/>
        <end position="136"/>
    </location>
</feature>
<dbReference type="EMBL" id="KV453879">
    <property type="protein sequence ID" value="ODV82612.1"/>
    <property type="molecule type" value="Genomic_DNA"/>
</dbReference>
<comment type="similarity">
    <text evidence="2">Belongs to the UPF0057 (PMP3) family.</text>
</comment>
<dbReference type="PANTHER" id="PTHR21659">
    <property type="entry name" value="HYDROPHOBIC PROTEIN RCI2 LOW TEMPERATURE AND SALT RESPONSIVE PROTEIN LTI6 -RELATED"/>
    <property type="match status" value="1"/>
</dbReference>
<evidence type="ECO:0000256" key="1">
    <source>
        <dbReference type="ARBA" id="ARBA00004370"/>
    </source>
</evidence>
<feature type="transmembrane region" description="Helical" evidence="7">
    <location>
        <begin position="39"/>
        <end position="62"/>
    </location>
</feature>
<feature type="compositionally biased region" description="Polar residues" evidence="6">
    <location>
        <begin position="162"/>
        <end position="172"/>
    </location>
</feature>
<keyword evidence="5 7" id="KW-0472">Membrane</keyword>
<dbReference type="InterPro" id="IPR000612">
    <property type="entry name" value="PMP3"/>
</dbReference>
<accession>A0A1E4ST69</accession>
<reference evidence="9" key="1">
    <citation type="submission" date="2016-04" db="EMBL/GenBank/DDBJ databases">
        <title>Comparative genomics of biotechnologically important yeasts.</title>
        <authorList>
            <consortium name="DOE Joint Genome Institute"/>
            <person name="Riley R."/>
            <person name="Haridas S."/>
            <person name="Wolfe K.H."/>
            <person name="Lopes M.R."/>
            <person name="Hittinger C.T."/>
            <person name="Goker M."/>
            <person name="Salamov A."/>
            <person name="Wisecaver J."/>
            <person name="Long T.M."/>
            <person name="Aerts A.L."/>
            <person name="Barry K."/>
            <person name="Choi C."/>
            <person name="Clum A."/>
            <person name="Coughlan A.Y."/>
            <person name="Deshpande S."/>
            <person name="Douglass A.P."/>
            <person name="Hanson S.J."/>
            <person name="Klenk H.-P."/>
            <person name="Labutti K."/>
            <person name="Lapidus A."/>
            <person name="Lindquist E."/>
            <person name="Lipzen A."/>
            <person name="Meier-Kolthoff J.P."/>
            <person name="Ohm R.A."/>
            <person name="Otillar R.P."/>
            <person name="Pangilinan J."/>
            <person name="Peng Y."/>
            <person name="Rokas A."/>
            <person name="Rosa C.A."/>
            <person name="Scheuner C."/>
            <person name="Sibirny A.A."/>
            <person name="Slot J.C."/>
            <person name="Stielow J.B."/>
            <person name="Sun H."/>
            <person name="Kurtzman C.P."/>
            <person name="Blackwell M."/>
            <person name="Grigoriev I.V."/>
            <person name="Jeffries T.W."/>
        </authorList>
    </citation>
    <scope>NUCLEOTIDE SEQUENCE [LARGE SCALE GENOMIC DNA]</scope>
    <source>
        <strain evidence="9">NRRL YB-2248</strain>
    </source>
</reference>
<dbReference type="Proteomes" id="UP000094801">
    <property type="component" value="Unassembled WGS sequence"/>
</dbReference>
<evidence type="ECO:0000256" key="6">
    <source>
        <dbReference type="SAM" id="MobiDB-lite"/>
    </source>
</evidence>
<dbReference type="AlphaFoldDB" id="A0A1E4ST69"/>
<dbReference type="Pfam" id="PF01679">
    <property type="entry name" value="Pmp3"/>
    <property type="match status" value="1"/>
</dbReference>
<dbReference type="OrthoDB" id="2802411at2759"/>
<comment type="subcellular location">
    <subcellularLocation>
        <location evidence="1">Membrane</location>
    </subcellularLocation>
</comment>
<feature type="compositionally biased region" description="Basic and acidic residues" evidence="6">
    <location>
        <begin position="107"/>
        <end position="117"/>
    </location>
</feature>
<keyword evidence="4 7" id="KW-1133">Transmembrane helix</keyword>
<keyword evidence="3 7" id="KW-0812">Transmembrane</keyword>
<feature type="region of interest" description="Disordered" evidence="6">
    <location>
        <begin position="107"/>
        <end position="198"/>
    </location>
</feature>
<name>A0A1E4ST69_9ASCO</name>
<evidence type="ECO:0000256" key="7">
    <source>
        <dbReference type="SAM" id="Phobius"/>
    </source>
</evidence>
<evidence type="ECO:0000256" key="5">
    <source>
        <dbReference type="ARBA" id="ARBA00023136"/>
    </source>
</evidence>
<organism evidence="8 9">
    <name type="scientific">[Candida] arabinofermentans NRRL YB-2248</name>
    <dbReference type="NCBI Taxonomy" id="983967"/>
    <lineage>
        <taxon>Eukaryota</taxon>
        <taxon>Fungi</taxon>
        <taxon>Dikarya</taxon>
        <taxon>Ascomycota</taxon>
        <taxon>Saccharomycotina</taxon>
        <taxon>Pichiomycetes</taxon>
        <taxon>Pichiales</taxon>
        <taxon>Pichiaceae</taxon>
        <taxon>Ogataea</taxon>
        <taxon>Ogataea/Candida clade</taxon>
    </lineage>
</organism>
<gene>
    <name evidence="8" type="ORF">CANARDRAFT_10413</name>
</gene>
<evidence type="ECO:0000313" key="8">
    <source>
        <dbReference type="EMBL" id="ODV82612.1"/>
    </source>
</evidence>
<feature type="compositionally biased region" description="Polar residues" evidence="6">
    <location>
        <begin position="188"/>
        <end position="198"/>
    </location>
</feature>
<proteinExistence type="inferred from homology"/>
<dbReference type="STRING" id="983967.A0A1E4ST69"/>
<protein>
    <recommendedName>
        <fullName evidence="10">Stress response RCI peptide</fullName>
    </recommendedName>
</protein>
<evidence type="ECO:0008006" key="10">
    <source>
        <dbReference type="Google" id="ProtNLM"/>
    </source>
</evidence>
<evidence type="ECO:0000256" key="2">
    <source>
        <dbReference type="ARBA" id="ARBA00009530"/>
    </source>
</evidence>
<evidence type="ECO:0000256" key="3">
    <source>
        <dbReference type="ARBA" id="ARBA00022692"/>
    </source>
</evidence>
<sequence>MSCCCFFDCCCCDCILAIIAFFIPPFPVIVKRGLCSCDLLINICLCLLGYVPGLIHAWYIILRNPDRYDNYQDIESQQIFVQSPPGSPAVYVTQGADQTRIRFSHPEPFRESHESHHAAPQRPLSPLSSSPITSAPVAQLEPHLNNNNNRTHALSPLASPPVTASNFDSYGSTDDDLAPDEAPPSYDNVMNETSKQFR</sequence>
<keyword evidence="9" id="KW-1185">Reference proteome</keyword>
<evidence type="ECO:0000313" key="9">
    <source>
        <dbReference type="Proteomes" id="UP000094801"/>
    </source>
</evidence>
<dbReference type="GO" id="GO:0016020">
    <property type="term" value="C:membrane"/>
    <property type="evidence" value="ECO:0007669"/>
    <property type="project" value="UniProtKB-SubCell"/>
</dbReference>
<dbReference type="PANTHER" id="PTHR21659:SF42">
    <property type="entry name" value="UPF0057 MEMBRANE PROTEIN ZK632.10-RELATED"/>
    <property type="match status" value="1"/>
</dbReference>